<gene>
    <name evidence="7 9" type="primary">hisI</name>
    <name evidence="9" type="ORF">ACFFIZ_16110</name>
</gene>
<dbReference type="InterPro" id="IPR038019">
    <property type="entry name" value="PRib_AMP_CycHydrolase_sf"/>
</dbReference>
<dbReference type="PANTHER" id="PTHR42945:SF1">
    <property type="entry name" value="HISTIDINE BIOSYNTHESIS BIFUNCTIONAL PROTEIN HIS7"/>
    <property type="match status" value="1"/>
</dbReference>
<evidence type="ECO:0000259" key="8">
    <source>
        <dbReference type="Pfam" id="PF01502"/>
    </source>
</evidence>
<feature type="binding site" evidence="7">
    <location>
        <position position="80"/>
    </location>
    <ligand>
        <name>Mg(2+)</name>
        <dbReference type="ChEBI" id="CHEBI:18420"/>
    </ligand>
</feature>
<dbReference type="InterPro" id="IPR026660">
    <property type="entry name" value="PRA-CH"/>
</dbReference>
<dbReference type="NCBIfam" id="NF000768">
    <property type="entry name" value="PRK00051.1"/>
    <property type="match status" value="1"/>
</dbReference>
<name>A0ABV6CM28_9RHOB</name>
<evidence type="ECO:0000256" key="2">
    <source>
        <dbReference type="ARBA" id="ARBA00005169"/>
    </source>
</evidence>
<keyword evidence="3 7" id="KW-0963">Cytoplasm</keyword>
<organism evidence="9 10">
    <name type="scientific">Paracoccus rhizosphaerae</name>
    <dbReference type="NCBI Taxonomy" id="1133347"/>
    <lineage>
        <taxon>Bacteria</taxon>
        <taxon>Pseudomonadati</taxon>
        <taxon>Pseudomonadota</taxon>
        <taxon>Alphaproteobacteria</taxon>
        <taxon>Rhodobacterales</taxon>
        <taxon>Paracoccaceae</taxon>
        <taxon>Paracoccus</taxon>
    </lineage>
</organism>
<keyword evidence="4 7" id="KW-0028">Amino-acid biosynthesis</keyword>
<feature type="binding site" evidence="7">
    <location>
        <position position="93"/>
    </location>
    <ligand>
        <name>Zn(2+)</name>
        <dbReference type="ChEBI" id="CHEBI:29105"/>
        <note>ligand shared between dimeric partners</note>
    </ligand>
</feature>
<dbReference type="EC" id="3.5.4.19" evidence="7"/>
<evidence type="ECO:0000256" key="1">
    <source>
        <dbReference type="ARBA" id="ARBA00000024"/>
    </source>
</evidence>
<comment type="caution">
    <text evidence="9">The sequence shown here is derived from an EMBL/GenBank/DDBJ whole genome shotgun (WGS) entry which is preliminary data.</text>
</comment>
<accession>A0ABV6CM28</accession>
<sequence>MFDPLSLKYDASGLIPAIAQDAGTGEVLMMAWMNADSVARTLESGRVTYWSRSRQSFWVKGESSGHVQKLVELRVDCDRDCLLVLVDQEGPACHTNRRSCFYTAVRDGAETVIMEPIA</sequence>
<dbReference type="HAMAP" id="MF_01021">
    <property type="entry name" value="HisI"/>
    <property type="match status" value="1"/>
</dbReference>
<comment type="similarity">
    <text evidence="7">Belongs to the PRA-CH family.</text>
</comment>
<feature type="domain" description="Phosphoribosyl-AMP cyclohydrolase" evidence="8">
    <location>
        <begin position="29"/>
        <end position="102"/>
    </location>
</feature>
<dbReference type="InterPro" id="IPR002496">
    <property type="entry name" value="PRib_AMP_CycHydrolase_dom"/>
</dbReference>
<feature type="binding site" evidence="7">
    <location>
        <position position="77"/>
    </location>
    <ligand>
        <name>Zn(2+)</name>
        <dbReference type="ChEBI" id="CHEBI:29105"/>
        <note>ligand shared between dimeric partners</note>
    </ligand>
</feature>
<comment type="subcellular location">
    <subcellularLocation>
        <location evidence="7">Cytoplasm</location>
    </subcellularLocation>
</comment>
<comment type="function">
    <text evidence="7">Catalyzes the hydrolysis of the adenine ring of phosphoribosyl-AMP.</text>
</comment>
<dbReference type="Pfam" id="PF01502">
    <property type="entry name" value="PRA-CH"/>
    <property type="match status" value="1"/>
</dbReference>
<dbReference type="EMBL" id="JBHLWQ010000146">
    <property type="protein sequence ID" value="MFC0201790.1"/>
    <property type="molecule type" value="Genomic_DNA"/>
</dbReference>
<evidence type="ECO:0000313" key="9">
    <source>
        <dbReference type="EMBL" id="MFC0201790.1"/>
    </source>
</evidence>
<keyword evidence="6 7" id="KW-0368">Histidine biosynthesis</keyword>
<comment type="subunit">
    <text evidence="7">Homodimer.</text>
</comment>
<evidence type="ECO:0000313" key="10">
    <source>
        <dbReference type="Proteomes" id="UP001589795"/>
    </source>
</evidence>
<evidence type="ECO:0000256" key="6">
    <source>
        <dbReference type="ARBA" id="ARBA00023102"/>
    </source>
</evidence>
<dbReference type="SUPFAM" id="SSF141734">
    <property type="entry name" value="HisI-like"/>
    <property type="match status" value="1"/>
</dbReference>
<feature type="binding site" evidence="7">
    <location>
        <position position="76"/>
    </location>
    <ligand>
        <name>Mg(2+)</name>
        <dbReference type="ChEBI" id="CHEBI:18420"/>
    </ligand>
</feature>
<evidence type="ECO:0000256" key="5">
    <source>
        <dbReference type="ARBA" id="ARBA00022801"/>
    </source>
</evidence>
<dbReference type="Proteomes" id="UP001589795">
    <property type="component" value="Unassembled WGS sequence"/>
</dbReference>
<proteinExistence type="inferred from homology"/>
<reference evidence="9 10" key="1">
    <citation type="submission" date="2024-09" db="EMBL/GenBank/DDBJ databases">
        <authorList>
            <person name="Sun Q."/>
            <person name="Mori K."/>
        </authorList>
    </citation>
    <scope>NUCLEOTIDE SEQUENCE [LARGE SCALE GENOMIC DNA]</scope>
    <source>
        <strain evidence="9 10">CCM 7904</strain>
    </source>
</reference>
<comment type="pathway">
    <text evidence="2 7">Amino-acid biosynthesis; L-histidine biosynthesis; L-histidine from 5-phospho-alpha-D-ribose 1-diphosphate: step 3/9.</text>
</comment>
<evidence type="ECO:0000256" key="4">
    <source>
        <dbReference type="ARBA" id="ARBA00022605"/>
    </source>
</evidence>
<comment type="cofactor">
    <cofactor evidence="7">
        <name>Mg(2+)</name>
        <dbReference type="ChEBI" id="CHEBI:18420"/>
    </cofactor>
    <text evidence="7">Binds 1 Mg(2+) ion per subunit.</text>
</comment>
<dbReference type="PANTHER" id="PTHR42945">
    <property type="entry name" value="HISTIDINE BIOSYNTHESIS BIFUNCTIONAL PROTEIN"/>
    <property type="match status" value="1"/>
</dbReference>
<comment type="catalytic activity">
    <reaction evidence="1 7">
        <text>1-(5-phospho-beta-D-ribosyl)-5'-AMP + H2O = 1-(5-phospho-beta-D-ribosyl)-5-[(5-phospho-beta-D-ribosylamino)methylideneamino]imidazole-4-carboxamide</text>
        <dbReference type="Rhea" id="RHEA:20049"/>
        <dbReference type="ChEBI" id="CHEBI:15377"/>
        <dbReference type="ChEBI" id="CHEBI:58435"/>
        <dbReference type="ChEBI" id="CHEBI:59457"/>
        <dbReference type="EC" id="3.5.4.19"/>
    </reaction>
</comment>
<comment type="cofactor">
    <cofactor evidence="7">
        <name>Zn(2+)</name>
        <dbReference type="ChEBI" id="CHEBI:29105"/>
    </cofactor>
    <text evidence="7">Binds 1 zinc ion per subunit.</text>
</comment>
<keyword evidence="7" id="KW-0460">Magnesium</keyword>
<keyword evidence="10" id="KW-1185">Reference proteome</keyword>
<keyword evidence="7" id="KW-0862">Zinc</keyword>
<feature type="binding site" evidence="7">
    <location>
        <position position="100"/>
    </location>
    <ligand>
        <name>Zn(2+)</name>
        <dbReference type="ChEBI" id="CHEBI:29105"/>
        <note>ligand shared between dimeric partners</note>
    </ligand>
</feature>
<keyword evidence="7" id="KW-0479">Metal-binding</keyword>
<dbReference type="Gene3D" id="3.10.20.810">
    <property type="entry name" value="Phosphoribosyl-AMP cyclohydrolase"/>
    <property type="match status" value="1"/>
</dbReference>
<protein>
    <recommendedName>
        <fullName evidence="7">Phosphoribosyl-AMP cyclohydrolase</fullName>
        <shortName evidence="7">PRA-CH</shortName>
        <ecNumber evidence="7">3.5.4.19</ecNumber>
    </recommendedName>
</protein>
<dbReference type="GO" id="GO:0004635">
    <property type="term" value="F:phosphoribosyl-AMP cyclohydrolase activity"/>
    <property type="evidence" value="ECO:0007669"/>
    <property type="project" value="UniProtKB-EC"/>
</dbReference>
<evidence type="ECO:0000256" key="3">
    <source>
        <dbReference type="ARBA" id="ARBA00022490"/>
    </source>
</evidence>
<dbReference type="RefSeq" id="WP_265505697.1">
    <property type="nucleotide sequence ID" value="NZ_JAOTBE010000004.1"/>
</dbReference>
<feature type="binding site" evidence="7">
    <location>
        <position position="78"/>
    </location>
    <ligand>
        <name>Mg(2+)</name>
        <dbReference type="ChEBI" id="CHEBI:18420"/>
    </ligand>
</feature>
<evidence type="ECO:0000256" key="7">
    <source>
        <dbReference type="HAMAP-Rule" id="MF_01021"/>
    </source>
</evidence>
<keyword evidence="5 7" id="KW-0378">Hydrolase</keyword>